<sequence length="24" mass="2719">MQFPGLEVQTSIGLTHQHAQQIVR</sequence>
<evidence type="ECO:0000313" key="1">
    <source>
        <dbReference type="EMBL" id="JAH42584.1"/>
    </source>
</evidence>
<name>A0A0E9SMI2_ANGAN</name>
<dbReference type="EMBL" id="GBXM01065993">
    <property type="protein sequence ID" value="JAH42584.1"/>
    <property type="molecule type" value="Transcribed_RNA"/>
</dbReference>
<dbReference type="AlphaFoldDB" id="A0A0E9SMI2"/>
<accession>A0A0E9SMI2</accession>
<reference evidence="1" key="2">
    <citation type="journal article" date="2015" name="Fish Shellfish Immunol.">
        <title>Early steps in the European eel (Anguilla anguilla)-Vibrio vulnificus interaction in the gills: Role of the RtxA13 toxin.</title>
        <authorList>
            <person name="Callol A."/>
            <person name="Pajuelo D."/>
            <person name="Ebbesson L."/>
            <person name="Teles M."/>
            <person name="MacKenzie S."/>
            <person name="Amaro C."/>
        </authorList>
    </citation>
    <scope>NUCLEOTIDE SEQUENCE</scope>
</reference>
<proteinExistence type="predicted"/>
<protein>
    <submittedName>
        <fullName evidence="1">Uncharacterized protein</fullName>
    </submittedName>
</protein>
<organism evidence="1">
    <name type="scientific">Anguilla anguilla</name>
    <name type="common">European freshwater eel</name>
    <name type="synonym">Muraena anguilla</name>
    <dbReference type="NCBI Taxonomy" id="7936"/>
    <lineage>
        <taxon>Eukaryota</taxon>
        <taxon>Metazoa</taxon>
        <taxon>Chordata</taxon>
        <taxon>Craniata</taxon>
        <taxon>Vertebrata</taxon>
        <taxon>Euteleostomi</taxon>
        <taxon>Actinopterygii</taxon>
        <taxon>Neopterygii</taxon>
        <taxon>Teleostei</taxon>
        <taxon>Anguilliformes</taxon>
        <taxon>Anguillidae</taxon>
        <taxon>Anguilla</taxon>
    </lineage>
</organism>
<reference evidence="1" key="1">
    <citation type="submission" date="2014-11" db="EMBL/GenBank/DDBJ databases">
        <authorList>
            <person name="Amaro Gonzalez C."/>
        </authorList>
    </citation>
    <scope>NUCLEOTIDE SEQUENCE</scope>
</reference>